<dbReference type="EMBL" id="CP002530">
    <property type="protein sequence ID" value="ADY36640.1"/>
    <property type="molecule type" value="Genomic_DNA"/>
</dbReference>
<evidence type="ECO:0000313" key="5">
    <source>
        <dbReference type="Proteomes" id="UP000007486"/>
    </source>
</evidence>
<proteinExistence type="predicted"/>
<evidence type="ECO:0008006" key="6">
    <source>
        <dbReference type="Google" id="ProtNLM"/>
    </source>
</evidence>
<feature type="domain" description="DUF6242" evidence="2">
    <location>
        <begin position="42"/>
        <end position="161"/>
    </location>
</feature>
<reference evidence="4 5" key="1">
    <citation type="journal article" date="2011" name="Stand. Genomic Sci.">
        <title>Complete genome sequence of Bacteroides salanitronis type strain (BL78).</title>
        <authorList>
            <person name="Gronow S."/>
            <person name="Held B."/>
            <person name="Lucas S."/>
            <person name="Lapidus A."/>
            <person name="Del Rio T.G."/>
            <person name="Nolan M."/>
            <person name="Tice H."/>
            <person name="Deshpande S."/>
            <person name="Cheng J.F."/>
            <person name="Pitluck S."/>
            <person name="Liolios K."/>
            <person name="Pagani I."/>
            <person name="Ivanova N."/>
            <person name="Mavromatis K."/>
            <person name="Pati A."/>
            <person name="Tapia R."/>
            <person name="Han C."/>
            <person name="Goodwin L."/>
            <person name="Chen A."/>
            <person name="Palaniappan K."/>
            <person name="Land M."/>
            <person name="Hauser L."/>
            <person name="Chang Y.J."/>
            <person name="Jeffries C.D."/>
            <person name="Brambilla E.M."/>
            <person name="Rohde M."/>
            <person name="Goker M."/>
            <person name="Detter J.C."/>
            <person name="Woyke T."/>
            <person name="Bristow J."/>
            <person name="Markowitz V."/>
            <person name="Hugenholtz P."/>
            <person name="Kyrpides N.C."/>
            <person name="Klenk H.P."/>
            <person name="Eisen J.A."/>
        </authorList>
    </citation>
    <scope>NUCLEOTIDE SEQUENCE [LARGE SCALE GENOMIC DNA]</scope>
    <source>
        <strain evidence="4 5">DSM 18170</strain>
    </source>
</reference>
<dbReference type="Proteomes" id="UP000007486">
    <property type="component" value="Chromosome"/>
</dbReference>
<dbReference type="InterPro" id="IPR058667">
    <property type="entry name" value="DUF6242_C"/>
</dbReference>
<dbReference type="AlphaFoldDB" id="F0R424"/>
<feature type="chain" id="PRO_5003254854" description="Lipoprotein" evidence="1">
    <location>
        <begin position="22"/>
        <end position="489"/>
    </location>
</feature>
<accession>F0R424</accession>
<dbReference type="OrthoDB" id="1078890at2"/>
<feature type="signal peptide" evidence="1">
    <location>
        <begin position="1"/>
        <end position="21"/>
    </location>
</feature>
<evidence type="ECO:0000256" key="1">
    <source>
        <dbReference type="SAM" id="SignalP"/>
    </source>
</evidence>
<dbReference type="PROSITE" id="PS51257">
    <property type="entry name" value="PROKAR_LIPOPROTEIN"/>
    <property type="match status" value="1"/>
</dbReference>
<gene>
    <name evidence="4" type="ordered locus">Bacsa_2085</name>
</gene>
<evidence type="ECO:0000259" key="2">
    <source>
        <dbReference type="Pfam" id="PF19755"/>
    </source>
</evidence>
<keyword evidence="1" id="KW-0732">Signal</keyword>
<dbReference type="InterPro" id="IPR015915">
    <property type="entry name" value="Kelch-typ_b-propeller"/>
</dbReference>
<dbReference type="Pfam" id="PF19755">
    <property type="entry name" value="DUF6242"/>
    <property type="match status" value="1"/>
</dbReference>
<dbReference type="Pfam" id="PF25852">
    <property type="entry name" value="DUF6242_C"/>
    <property type="match status" value="1"/>
</dbReference>
<dbReference type="HOGENOM" id="CLU_042770_1_0_10"/>
<dbReference type="InterPro" id="IPR036278">
    <property type="entry name" value="Sialidase_sf"/>
</dbReference>
<dbReference type="KEGG" id="bsa:Bacsa_2085"/>
<evidence type="ECO:0000259" key="3">
    <source>
        <dbReference type="Pfam" id="PF25852"/>
    </source>
</evidence>
<dbReference type="SUPFAM" id="SSF50939">
    <property type="entry name" value="Sialidases"/>
    <property type="match status" value="1"/>
</dbReference>
<dbReference type="STRING" id="667015.Bacsa_2085"/>
<protein>
    <recommendedName>
        <fullName evidence="6">Lipoprotein</fullName>
    </recommendedName>
</protein>
<organism evidence="4 5">
    <name type="scientific">Phocaeicola salanitronis (strain DSM 18170 / JCM 13657 / CCUG 60908 / BL78)</name>
    <name type="common">Bacteroides salanitronis</name>
    <dbReference type="NCBI Taxonomy" id="667015"/>
    <lineage>
        <taxon>Bacteria</taxon>
        <taxon>Pseudomonadati</taxon>
        <taxon>Bacteroidota</taxon>
        <taxon>Bacteroidia</taxon>
        <taxon>Bacteroidales</taxon>
        <taxon>Bacteroidaceae</taxon>
        <taxon>Phocaeicola</taxon>
    </lineage>
</organism>
<dbReference type="eggNOG" id="COG1621">
    <property type="taxonomic scope" value="Bacteria"/>
</dbReference>
<sequence>MKLKFLSIVLAGVMITAFSMTSCLNDDIEQVTYTNETSITGFSLGTLWCEMVGTAQDGSDSLYMDTVSFEDYPFTIDQLNRTIENRDSLPVNVDISRVLVDISADTPYIIYGKIKEAGGEATDTLWTSTDSIDFSVAPAEGLSFKVLSMNGIYGREYHVKVNVHKQDPDLLTWSENESEVPFTAQTLIRQKAVYTNGRIYVFGQNGDTPCIEYTTVSANGKANGWTPVENVPANTNTYSAMVWQDKIYFLAGGELYELADDVPQLSADSPADIRLQQLLANATTTNGATYLYAYTEDNRCVTYDGTAWSEDTPDTALPSAGQRFSYAALPLSYNANIARTFLFGTHTDNAGTESGFMAHRLTNESTWNVYDYTQSDTLRCPNIADATMIYYDKKLYAFGGAINSAQHEDYQAPFSTFFASTDNGLTWKPVTEDVTFPSSSFAGKYEAGYALGEGSYSCVVDENNFIWIIWHDGTMSRGRINRLGFLPKW</sequence>
<evidence type="ECO:0000313" key="4">
    <source>
        <dbReference type="EMBL" id="ADY36640.1"/>
    </source>
</evidence>
<dbReference type="RefSeq" id="WP_013618069.1">
    <property type="nucleotide sequence ID" value="NC_015164.1"/>
</dbReference>
<dbReference type="InterPro" id="IPR046209">
    <property type="entry name" value="DUF6242_N"/>
</dbReference>
<name>F0R424_PHOSB</name>
<dbReference type="Gene3D" id="2.120.10.80">
    <property type="entry name" value="Kelch-type beta propeller"/>
    <property type="match status" value="1"/>
</dbReference>
<feature type="domain" description="DUF6242" evidence="3">
    <location>
        <begin position="167"/>
        <end position="487"/>
    </location>
</feature>
<dbReference type="SUPFAM" id="SSF117281">
    <property type="entry name" value="Kelch motif"/>
    <property type="match status" value="1"/>
</dbReference>
<keyword evidence="5" id="KW-1185">Reference proteome</keyword>